<dbReference type="Proteomes" id="UP000315369">
    <property type="component" value="Unassembled WGS sequence"/>
</dbReference>
<dbReference type="GO" id="GO:0046359">
    <property type="term" value="P:butyrate catabolic process"/>
    <property type="evidence" value="ECO:0007669"/>
    <property type="project" value="TreeGrafter"/>
</dbReference>
<dbReference type="FunFam" id="1.10.540.10:FF:000002">
    <property type="entry name" value="Acyl-CoA dehydrogenase FadE19"/>
    <property type="match status" value="1"/>
</dbReference>
<dbReference type="InterPro" id="IPR013786">
    <property type="entry name" value="AcylCoA_DH/ox_N"/>
</dbReference>
<organism evidence="12 13">
    <name type="scientific">Myxococcus llanfairpwllgwyngyllgogerychwyrndrobwllllantysiliogogogochensis</name>
    <dbReference type="NCBI Taxonomy" id="2590453"/>
    <lineage>
        <taxon>Bacteria</taxon>
        <taxon>Pseudomonadati</taxon>
        <taxon>Myxococcota</taxon>
        <taxon>Myxococcia</taxon>
        <taxon>Myxococcales</taxon>
        <taxon>Cystobacterineae</taxon>
        <taxon>Myxococcaceae</taxon>
        <taxon>Myxococcus</taxon>
    </lineage>
</organism>
<dbReference type="GO" id="GO:0050660">
    <property type="term" value="F:flavin adenine dinucleotide binding"/>
    <property type="evidence" value="ECO:0007669"/>
    <property type="project" value="InterPro"/>
</dbReference>
<accession>A0A540WY11</accession>
<comment type="cofactor">
    <cofactor evidence="1 8">
        <name>FAD</name>
        <dbReference type="ChEBI" id="CHEBI:57692"/>
    </cofactor>
</comment>
<evidence type="ECO:0000256" key="5">
    <source>
        <dbReference type="ARBA" id="ARBA00023002"/>
    </source>
</evidence>
<evidence type="ECO:0000256" key="6">
    <source>
        <dbReference type="ARBA" id="ARBA00066361"/>
    </source>
</evidence>
<evidence type="ECO:0000259" key="10">
    <source>
        <dbReference type="Pfam" id="PF02770"/>
    </source>
</evidence>
<dbReference type="FunFam" id="1.20.140.10:FF:000004">
    <property type="entry name" value="Acyl-CoA dehydrogenase FadE25"/>
    <property type="match status" value="1"/>
</dbReference>
<dbReference type="OrthoDB" id="9765339at2"/>
<feature type="domain" description="Acyl-CoA dehydrogenase/oxidase N-terminal" evidence="11">
    <location>
        <begin position="6"/>
        <end position="118"/>
    </location>
</feature>
<dbReference type="InterPro" id="IPR009100">
    <property type="entry name" value="AcylCoA_DH/oxidase_NM_dom_sf"/>
</dbReference>
<dbReference type="PROSITE" id="PS00072">
    <property type="entry name" value="ACYL_COA_DH_1"/>
    <property type="match status" value="1"/>
</dbReference>
<dbReference type="InterPro" id="IPR006089">
    <property type="entry name" value="Acyl-CoA_DH_CS"/>
</dbReference>
<dbReference type="EC" id="1.3.8.11" evidence="6"/>
<evidence type="ECO:0000259" key="9">
    <source>
        <dbReference type="Pfam" id="PF00441"/>
    </source>
</evidence>
<dbReference type="Pfam" id="PF02771">
    <property type="entry name" value="Acyl-CoA_dh_N"/>
    <property type="match status" value="1"/>
</dbReference>
<evidence type="ECO:0000256" key="3">
    <source>
        <dbReference type="ARBA" id="ARBA00022630"/>
    </source>
</evidence>
<dbReference type="PIRSF" id="PIRSF016578">
    <property type="entry name" value="HsaA"/>
    <property type="match status" value="1"/>
</dbReference>
<feature type="domain" description="Acyl-CoA dehydrogenase/oxidase C-terminal" evidence="9">
    <location>
        <begin position="229"/>
        <end position="377"/>
    </location>
</feature>
<dbReference type="Pfam" id="PF02770">
    <property type="entry name" value="Acyl-CoA_dh_M"/>
    <property type="match status" value="1"/>
</dbReference>
<dbReference type="PANTHER" id="PTHR43884:SF12">
    <property type="entry name" value="ISOVALERYL-COA DEHYDROGENASE, MITOCHONDRIAL-RELATED"/>
    <property type="match status" value="1"/>
</dbReference>
<keyword evidence="4 8" id="KW-0274">FAD</keyword>
<evidence type="ECO:0000256" key="2">
    <source>
        <dbReference type="ARBA" id="ARBA00009347"/>
    </source>
</evidence>
<evidence type="ECO:0000256" key="7">
    <source>
        <dbReference type="ARBA" id="ARBA00067292"/>
    </source>
</evidence>
<dbReference type="PANTHER" id="PTHR43884">
    <property type="entry name" value="ACYL-COA DEHYDROGENASE"/>
    <property type="match status" value="1"/>
</dbReference>
<keyword evidence="5 8" id="KW-0560">Oxidoreductase</keyword>
<dbReference type="PROSITE" id="PS00073">
    <property type="entry name" value="ACYL_COA_DH_2"/>
    <property type="match status" value="1"/>
</dbReference>
<proteinExistence type="inferred from homology"/>
<dbReference type="InterPro" id="IPR009075">
    <property type="entry name" value="AcylCo_DH/oxidase_C"/>
</dbReference>
<reference evidence="12 13" key="1">
    <citation type="submission" date="2019-06" db="EMBL/GenBank/DDBJ databases">
        <authorList>
            <person name="Livingstone P."/>
            <person name="Whitworth D."/>
        </authorList>
    </citation>
    <scope>NUCLEOTIDE SEQUENCE [LARGE SCALE GENOMIC DNA]</scope>
    <source>
        <strain evidence="12 13">AM401</strain>
    </source>
</reference>
<dbReference type="Pfam" id="PF00441">
    <property type="entry name" value="Acyl-CoA_dh_1"/>
    <property type="match status" value="1"/>
</dbReference>
<feature type="domain" description="Acyl-CoA oxidase/dehydrogenase middle" evidence="10">
    <location>
        <begin position="122"/>
        <end position="217"/>
    </location>
</feature>
<evidence type="ECO:0000259" key="11">
    <source>
        <dbReference type="Pfam" id="PF02771"/>
    </source>
</evidence>
<dbReference type="InterPro" id="IPR046373">
    <property type="entry name" value="Acyl-CoA_Oxase/DH_mid-dom_sf"/>
</dbReference>
<dbReference type="EMBL" id="VIFM01000084">
    <property type="protein sequence ID" value="TQF13897.1"/>
    <property type="molecule type" value="Genomic_DNA"/>
</dbReference>
<dbReference type="InterPro" id="IPR037069">
    <property type="entry name" value="AcylCoA_DH/ox_N_sf"/>
</dbReference>
<protein>
    <recommendedName>
        <fullName evidence="7">Cyclohexane-1-carbonyl-CoA dehydrogenase</fullName>
        <ecNumber evidence="6">1.3.8.11</ecNumber>
    </recommendedName>
</protein>
<comment type="caution">
    <text evidence="12">The sequence shown here is derived from an EMBL/GenBank/DDBJ whole genome shotgun (WGS) entry which is preliminary data.</text>
</comment>
<dbReference type="InterPro" id="IPR036250">
    <property type="entry name" value="AcylCo_DH-like_C"/>
</dbReference>
<evidence type="ECO:0000256" key="1">
    <source>
        <dbReference type="ARBA" id="ARBA00001974"/>
    </source>
</evidence>
<comment type="similarity">
    <text evidence="2 8">Belongs to the acyl-CoA dehydrogenase family.</text>
</comment>
<evidence type="ECO:0000256" key="4">
    <source>
        <dbReference type="ARBA" id="ARBA00022827"/>
    </source>
</evidence>
<evidence type="ECO:0000256" key="8">
    <source>
        <dbReference type="RuleBase" id="RU362125"/>
    </source>
</evidence>
<dbReference type="InterPro" id="IPR006091">
    <property type="entry name" value="Acyl-CoA_Oxase/DH_mid-dom"/>
</dbReference>
<gene>
    <name evidence="12" type="ORF">FJV41_21445</name>
</gene>
<dbReference type="Gene3D" id="2.40.110.10">
    <property type="entry name" value="Butyryl-CoA Dehydrogenase, subunit A, domain 2"/>
    <property type="match status" value="1"/>
</dbReference>
<dbReference type="GO" id="GO:0003995">
    <property type="term" value="F:acyl-CoA dehydrogenase activity"/>
    <property type="evidence" value="ECO:0007669"/>
    <property type="project" value="InterPro"/>
</dbReference>
<dbReference type="Gene3D" id="1.20.140.10">
    <property type="entry name" value="Butyryl-CoA Dehydrogenase, subunit A, domain 3"/>
    <property type="match status" value="1"/>
</dbReference>
<evidence type="ECO:0000313" key="12">
    <source>
        <dbReference type="EMBL" id="TQF13897.1"/>
    </source>
</evidence>
<dbReference type="FunFam" id="2.40.110.10:FF:000009">
    <property type="entry name" value="Acyl-CoA dehydrogenase"/>
    <property type="match status" value="1"/>
</dbReference>
<keyword evidence="13" id="KW-1185">Reference proteome</keyword>
<name>A0A540WY11_9BACT</name>
<dbReference type="SUPFAM" id="SSF47203">
    <property type="entry name" value="Acyl-CoA dehydrogenase C-terminal domain-like"/>
    <property type="match status" value="1"/>
</dbReference>
<dbReference type="RefSeq" id="WP_141644387.1">
    <property type="nucleotide sequence ID" value="NZ_VIFM01000084.1"/>
</dbReference>
<keyword evidence="3 8" id="KW-0285">Flavoprotein</keyword>
<dbReference type="AlphaFoldDB" id="A0A540WY11"/>
<dbReference type="CDD" id="cd01158">
    <property type="entry name" value="SCAD_SBCAD"/>
    <property type="match status" value="1"/>
</dbReference>
<dbReference type="GO" id="GO:0033539">
    <property type="term" value="P:fatty acid beta-oxidation using acyl-CoA dehydrogenase"/>
    <property type="evidence" value="ECO:0007669"/>
    <property type="project" value="TreeGrafter"/>
</dbReference>
<sequence>MNFELTDVQREIQRMCREFAAKELTPNARKWDEHHTWPTDAVKKLAELSLLGVAVSEKYGGAGLDNVCYALAMEEISRGCASTGVIMSVNNSLYCDPVSKFGTEAQKEEFLTPFARGDKLGCFGLTEPEAGSDAAAQQTVAVRRGDEFVINGSKNWITNGPKADAIVLFTMTNKEAGNKGITAFLVPTNTPGFTRAEPDKKMGISAAWSCSMFFEDMRVPAKNILGKEGEGFKVAMSTLDGGRIGIASQALGIARAAYEEAVRYSGERKSFGKPIREHQAIQFMIADMAMEIDAARLLVWRAALLKDKGVRHSAESAMAKLYASEMASRVANKALQVHGGMGYSKEMDAERHVRDARITEIYEGTSEIQRIVISANVLKE</sequence>
<dbReference type="Gene3D" id="1.10.540.10">
    <property type="entry name" value="Acyl-CoA dehydrogenase/oxidase, N-terminal domain"/>
    <property type="match status" value="1"/>
</dbReference>
<dbReference type="SUPFAM" id="SSF56645">
    <property type="entry name" value="Acyl-CoA dehydrogenase NM domain-like"/>
    <property type="match status" value="1"/>
</dbReference>
<evidence type="ECO:0000313" key="13">
    <source>
        <dbReference type="Proteomes" id="UP000315369"/>
    </source>
</evidence>